<feature type="region of interest" description="Disordered" evidence="1">
    <location>
        <begin position="216"/>
        <end position="242"/>
    </location>
</feature>
<protein>
    <recommendedName>
        <fullName evidence="5">ZP domain-containing protein</fullName>
    </recommendedName>
</protein>
<evidence type="ECO:0000313" key="4">
    <source>
        <dbReference type="Proteomes" id="UP000094527"/>
    </source>
</evidence>
<dbReference type="AlphaFoldDB" id="A0A1D2MT46"/>
<evidence type="ECO:0000256" key="2">
    <source>
        <dbReference type="SAM" id="Phobius"/>
    </source>
</evidence>
<keyword evidence="2" id="KW-1133">Transmembrane helix</keyword>
<accession>A0A1D2MT46</accession>
<dbReference type="EMBL" id="LJIJ01000567">
    <property type="protein sequence ID" value="ODM96186.1"/>
    <property type="molecule type" value="Genomic_DNA"/>
</dbReference>
<reference evidence="3 4" key="1">
    <citation type="journal article" date="2016" name="Genome Biol. Evol.">
        <title>Gene Family Evolution Reflects Adaptation to Soil Environmental Stressors in the Genome of the Collembolan Orchesella cincta.</title>
        <authorList>
            <person name="Faddeeva-Vakhrusheva A."/>
            <person name="Derks M.F."/>
            <person name="Anvar S.Y."/>
            <person name="Agamennone V."/>
            <person name="Suring W."/>
            <person name="Smit S."/>
            <person name="van Straalen N.M."/>
            <person name="Roelofs D."/>
        </authorList>
    </citation>
    <scope>NUCLEOTIDE SEQUENCE [LARGE SCALE GENOMIC DNA]</scope>
    <source>
        <tissue evidence="3">Mixed pool</tissue>
    </source>
</reference>
<dbReference type="Proteomes" id="UP000094527">
    <property type="component" value="Unassembled WGS sequence"/>
</dbReference>
<evidence type="ECO:0000256" key="1">
    <source>
        <dbReference type="SAM" id="MobiDB-lite"/>
    </source>
</evidence>
<feature type="compositionally biased region" description="Basic and acidic residues" evidence="1">
    <location>
        <begin position="222"/>
        <end position="234"/>
    </location>
</feature>
<evidence type="ECO:0008006" key="5">
    <source>
        <dbReference type="Google" id="ProtNLM"/>
    </source>
</evidence>
<name>A0A1D2MT46_ORCCI</name>
<feature type="compositionally biased region" description="Low complexity" evidence="1">
    <location>
        <begin position="281"/>
        <end position="304"/>
    </location>
</feature>
<keyword evidence="4" id="KW-1185">Reference proteome</keyword>
<gene>
    <name evidence="3" type="ORF">Ocin01_10497</name>
</gene>
<feature type="non-terminal residue" evidence="3">
    <location>
        <position position="1"/>
    </location>
</feature>
<feature type="transmembrane region" description="Helical" evidence="2">
    <location>
        <begin position="190"/>
        <end position="211"/>
    </location>
</feature>
<dbReference type="OrthoDB" id="6368363at2759"/>
<dbReference type="OMA" id="IRHKECG"/>
<sequence length="312" mass="33830">SAKATNCLADSSEVIVETGPYFGGRISVEDSTIPGCFIKGNQQSAQTKYSLSIRHKECGSNVNGSKVTTVILVQENVPILTHSTRRFVVVCSFSPESFVVKAGVSLPRETSVAKSLDFSRLIRISPQSSNLLNTDSDGGSSSASQQQDFKFEDGLPISQYNSLTQSNPLSNAAESRAFSDSLNRGTWETFLVFGMICVAIIASMSSVIWFIRSYRSSGNPADSERIRRSHRGDVESLDGSSGYSYEDSYCSSSNSNHNSLDTRSDLEVELDFEFSEDVNRPQNNNSAAANSSTAAPAQALQQQPVQSHHSFA</sequence>
<comment type="caution">
    <text evidence="3">The sequence shown here is derived from an EMBL/GenBank/DDBJ whole genome shotgun (WGS) entry which is preliminary data.</text>
</comment>
<proteinExistence type="predicted"/>
<feature type="region of interest" description="Disordered" evidence="1">
    <location>
        <begin position="275"/>
        <end position="312"/>
    </location>
</feature>
<keyword evidence="2" id="KW-0472">Membrane</keyword>
<keyword evidence="2" id="KW-0812">Transmembrane</keyword>
<evidence type="ECO:0000313" key="3">
    <source>
        <dbReference type="EMBL" id="ODM96186.1"/>
    </source>
</evidence>
<organism evidence="3 4">
    <name type="scientific">Orchesella cincta</name>
    <name type="common">Springtail</name>
    <name type="synonym">Podura cincta</name>
    <dbReference type="NCBI Taxonomy" id="48709"/>
    <lineage>
        <taxon>Eukaryota</taxon>
        <taxon>Metazoa</taxon>
        <taxon>Ecdysozoa</taxon>
        <taxon>Arthropoda</taxon>
        <taxon>Hexapoda</taxon>
        <taxon>Collembola</taxon>
        <taxon>Entomobryomorpha</taxon>
        <taxon>Entomobryoidea</taxon>
        <taxon>Orchesellidae</taxon>
        <taxon>Orchesellinae</taxon>
        <taxon>Orchesella</taxon>
    </lineage>
</organism>